<evidence type="ECO:0000259" key="2">
    <source>
        <dbReference type="Pfam" id="PF00465"/>
    </source>
</evidence>
<dbReference type="Gene3D" id="1.20.1090.10">
    <property type="entry name" value="Dehydroquinate synthase-like - alpha domain"/>
    <property type="match status" value="1"/>
</dbReference>
<dbReference type="GO" id="GO:1990002">
    <property type="term" value="F:methylglyoxal reductase (NADPH) (acetol producing) activity"/>
    <property type="evidence" value="ECO:0007669"/>
    <property type="project" value="TreeGrafter"/>
</dbReference>
<evidence type="ECO:0000259" key="3">
    <source>
        <dbReference type="Pfam" id="PF25137"/>
    </source>
</evidence>
<name>A0A2P7Q1E1_9FIRM</name>
<dbReference type="PANTHER" id="PTHR43633:SF1">
    <property type="entry name" value="ALCOHOL DEHYDROGENASE YQHD"/>
    <property type="match status" value="1"/>
</dbReference>
<reference evidence="4" key="1">
    <citation type="thesis" date="2015" institute="Rutgers" country="The State University of New Jersey, 14 College Farm Rd., New Brunswick, NJ, USA">
        <title>Ammonia toxicity in bacteria and its implications for treatment of and resource recovery from highly nitrogenous organic wastes.</title>
        <authorList>
            <person name="Luther A.K."/>
        </authorList>
    </citation>
    <scope>NUCLEOTIDE SEQUENCE</scope>
    <source>
        <strain evidence="4">RT-10B</strain>
    </source>
</reference>
<dbReference type="FunFam" id="3.40.50.1970:FF:000003">
    <property type="entry name" value="Alcohol dehydrogenase, iron-containing"/>
    <property type="match status" value="1"/>
</dbReference>
<proteinExistence type="predicted"/>
<dbReference type="AlphaFoldDB" id="A0A2P7Q1E1"/>
<keyword evidence="5" id="KW-1185">Reference proteome</keyword>
<sequence>MYNFNFQVATKVLFGEGQIKHLGEEIAKYTDKVLLVYGGGSIKRNGIYDSAVEQLKKHKVKVFELSNVDPNPRIESVREGVAICKENSIGGVLAIGGGSSIDCSKVISAGVKYDGDPWDLVVDKSLVKDSIPVFTVLTLAATGSEMNGNAVISNMETNEKIGTYGRCLIPKLSVLDPTYTFSVPARHTAAGTADIISHTFENYFTNVDGGYLQSRMAEAILKTCFHYGPIAYNDPTNYDARANLMWASSWAINGLISAGSANNWSVHPMEHELSAFYDVTHGEGLAILTPHWMRHILSDDTVSKFVEYGVNVWGIDSSLDRFDIANMAIDKTEEFFTKELHIPATLRELNLTNKDFDKMAKKAVQVKGGSIQGFVELHAEDVKKIYEMSL</sequence>
<dbReference type="OrthoDB" id="9801156at2"/>
<dbReference type="SUPFAM" id="SSF56796">
    <property type="entry name" value="Dehydroquinate synthase-like"/>
    <property type="match status" value="1"/>
</dbReference>
<dbReference type="EMBL" id="JYGE01000003">
    <property type="protein sequence ID" value="PSJ31791.1"/>
    <property type="molecule type" value="Genomic_DNA"/>
</dbReference>
<feature type="domain" description="Fe-containing alcohol dehydrogenase-like C-terminal" evidence="3">
    <location>
        <begin position="188"/>
        <end position="389"/>
    </location>
</feature>
<dbReference type="InterPro" id="IPR001670">
    <property type="entry name" value="ADH_Fe/GldA"/>
</dbReference>
<dbReference type="RefSeq" id="WP_106776538.1">
    <property type="nucleotide sequence ID" value="NZ_JYGE01000003.1"/>
</dbReference>
<dbReference type="CDD" id="cd08187">
    <property type="entry name" value="BDH"/>
    <property type="match status" value="1"/>
</dbReference>
<feature type="domain" description="Alcohol dehydrogenase iron-type/glycerol dehydrogenase GldA" evidence="2">
    <location>
        <begin position="10"/>
        <end position="177"/>
    </location>
</feature>
<dbReference type="GO" id="GO:1990362">
    <property type="term" value="F:butanol dehydrogenase (NAD+) activity"/>
    <property type="evidence" value="ECO:0007669"/>
    <property type="project" value="InterPro"/>
</dbReference>
<dbReference type="PANTHER" id="PTHR43633">
    <property type="entry name" value="ALCOHOL DEHYDROGENASE YQHD"/>
    <property type="match status" value="1"/>
</dbReference>
<dbReference type="GO" id="GO:0005829">
    <property type="term" value="C:cytosol"/>
    <property type="evidence" value="ECO:0007669"/>
    <property type="project" value="TreeGrafter"/>
</dbReference>
<keyword evidence="1" id="KW-0560">Oxidoreductase</keyword>
<dbReference type="InterPro" id="IPR018211">
    <property type="entry name" value="ADH_Fe_CS"/>
</dbReference>
<dbReference type="Pfam" id="PF00465">
    <property type="entry name" value="Fe-ADH"/>
    <property type="match status" value="1"/>
</dbReference>
<organism evidence="4 5">
    <name type="scientific">Peptostreptococcus russellii</name>
    <dbReference type="NCBI Taxonomy" id="215200"/>
    <lineage>
        <taxon>Bacteria</taxon>
        <taxon>Bacillati</taxon>
        <taxon>Bacillota</taxon>
        <taxon>Clostridia</taxon>
        <taxon>Peptostreptococcales</taxon>
        <taxon>Peptostreptococcaceae</taxon>
        <taxon>Peptostreptococcus</taxon>
    </lineage>
</organism>
<dbReference type="InterPro" id="IPR044731">
    <property type="entry name" value="BDH-like"/>
</dbReference>
<evidence type="ECO:0000313" key="5">
    <source>
        <dbReference type="Proteomes" id="UP000241434"/>
    </source>
</evidence>
<evidence type="ECO:0000313" key="4">
    <source>
        <dbReference type="EMBL" id="PSJ31791.1"/>
    </source>
</evidence>
<dbReference type="Proteomes" id="UP000241434">
    <property type="component" value="Unassembled WGS sequence"/>
</dbReference>
<dbReference type="PROSITE" id="PS00913">
    <property type="entry name" value="ADH_IRON_1"/>
    <property type="match status" value="1"/>
</dbReference>
<accession>A0A2P7Q1E1</accession>
<dbReference type="InterPro" id="IPR056798">
    <property type="entry name" value="ADH_Fe_C"/>
</dbReference>
<dbReference type="GO" id="GO:0008106">
    <property type="term" value="F:alcohol dehydrogenase (NADP+) activity"/>
    <property type="evidence" value="ECO:0007669"/>
    <property type="project" value="TreeGrafter"/>
</dbReference>
<dbReference type="GO" id="GO:0046872">
    <property type="term" value="F:metal ion binding"/>
    <property type="evidence" value="ECO:0007669"/>
    <property type="project" value="InterPro"/>
</dbReference>
<comment type="caution">
    <text evidence="4">The sequence shown here is derived from an EMBL/GenBank/DDBJ whole genome shotgun (WGS) entry which is preliminary data.</text>
</comment>
<dbReference type="Pfam" id="PF25137">
    <property type="entry name" value="ADH_Fe_C"/>
    <property type="match status" value="1"/>
</dbReference>
<gene>
    <name evidence="4" type="ORF">UF10_04005</name>
</gene>
<dbReference type="Gene3D" id="3.40.50.1970">
    <property type="match status" value="1"/>
</dbReference>
<evidence type="ECO:0000256" key="1">
    <source>
        <dbReference type="ARBA" id="ARBA00023002"/>
    </source>
</evidence>
<protein>
    <submittedName>
        <fullName evidence="4">Butanol dehydrogenase</fullName>
    </submittedName>
</protein>
<dbReference type="PROSITE" id="PS00060">
    <property type="entry name" value="ADH_IRON_2"/>
    <property type="match status" value="1"/>
</dbReference>